<comment type="caution">
    <text evidence="2">The sequence shown here is derived from an EMBL/GenBank/DDBJ whole genome shotgun (WGS) entry which is preliminary data.</text>
</comment>
<sequence>MYLLLHSEMVASLREQGSEQAEAKLRSTGFATGLRLITRLTASKIPITTERMVMKFVCKELWTYLFNKPASRLQVDKQGRYLIQDHAFRWLQSFPVLSADAPRSVNSTASQEASVLSELQELTALHLALPCGVLQGALFGLGLERRVAADATLPSVTFTVAQATPSMASGADAGAAAPSEASLNL</sequence>
<proteinExistence type="inferred from homology"/>
<dbReference type="GO" id="GO:0030008">
    <property type="term" value="C:TRAPP complex"/>
    <property type="evidence" value="ECO:0007669"/>
    <property type="project" value="TreeGrafter"/>
</dbReference>
<dbReference type="GO" id="GO:0006888">
    <property type="term" value="P:endoplasmic reticulum to Golgi vesicle-mediated transport"/>
    <property type="evidence" value="ECO:0007669"/>
    <property type="project" value="TreeGrafter"/>
</dbReference>
<dbReference type="SUPFAM" id="SSF111126">
    <property type="entry name" value="Ligand-binding domain in the NO signalling and Golgi transport"/>
    <property type="match status" value="1"/>
</dbReference>
<dbReference type="AlphaFoldDB" id="A0A812TSX1"/>
<keyword evidence="3" id="KW-1185">Reference proteome</keyword>
<dbReference type="Gene3D" id="3.30.1380.20">
    <property type="entry name" value="Trafficking protein particle complex subunit 3"/>
    <property type="match status" value="1"/>
</dbReference>
<dbReference type="PANTHER" id="PTHR12817">
    <property type="entry name" value="TRAFFICKING PROTEIN PARTICLE COMPLEX SUBUNIT 6B"/>
    <property type="match status" value="1"/>
</dbReference>
<dbReference type="Proteomes" id="UP000604046">
    <property type="component" value="Unassembled WGS sequence"/>
</dbReference>
<dbReference type="Pfam" id="PF04051">
    <property type="entry name" value="TRAPP"/>
    <property type="match status" value="1"/>
</dbReference>
<dbReference type="InterPro" id="IPR024096">
    <property type="entry name" value="NO_sig/Golgi_transp_ligand-bd"/>
</dbReference>
<dbReference type="GO" id="GO:0005801">
    <property type="term" value="C:cis-Golgi network"/>
    <property type="evidence" value="ECO:0007669"/>
    <property type="project" value="TreeGrafter"/>
</dbReference>
<gene>
    <name evidence="2" type="primary">Trappc6b</name>
    <name evidence="2" type="ORF">SNAT2548_LOCUS30880</name>
</gene>
<reference evidence="2" key="1">
    <citation type="submission" date="2021-02" db="EMBL/GenBank/DDBJ databases">
        <authorList>
            <person name="Dougan E. K."/>
            <person name="Rhodes N."/>
            <person name="Thang M."/>
            <person name="Chan C."/>
        </authorList>
    </citation>
    <scope>NUCLEOTIDE SEQUENCE</scope>
</reference>
<dbReference type="OrthoDB" id="448235at2759"/>
<dbReference type="EMBL" id="CAJNDS010002629">
    <property type="protein sequence ID" value="CAE7549884.1"/>
    <property type="molecule type" value="Genomic_DNA"/>
</dbReference>
<dbReference type="CDD" id="cd14944">
    <property type="entry name" value="TRAPPC6A_Trs33"/>
    <property type="match status" value="1"/>
</dbReference>
<organism evidence="2 3">
    <name type="scientific">Symbiodinium natans</name>
    <dbReference type="NCBI Taxonomy" id="878477"/>
    <lineage>
        <taxon>Eukaryota</taxon>
        <taxon>Sar</taxon>
        <taxon>Alveolata</taxon>
        <taxon>Dinophyceae</taxon>
        <taxon>Suessiales</taxon>
        <taxon>Symbiodiniaceae</taxon>
        <taxon>Symbiodinium</taxon>
    </lineage>
</organism>
<evidence type="ECO:0000256" key="1">
    <source>
        <dbReference type="ARBA" id="ARBA00006218"/>
    </source>
</evidence>
<accession>A0A812TSX1</accession>
<dbReference type="GO" id="GO:0005802">
    <property type="term" value="C:trans-Golgi network"/>
    <property type="evidence" value="ECO:0007669"/>
    <property type="project" value="TreeGrafter"/>
</dbReference>
<protein>
    <submittedName>
        <fullName evidence="2">Trappc6b protein</fullName>
    </submittedName>
</protein>
<dbReference type="PANTHER" id="PTHR12817:SF0">
    <property type="entry name" value="GEO08327P1"/>
    <property type="match status" value="1"/>
</dbReference>
<name>A0A812TSX1_9DINO</name>
<evidence type="ECO:0000313" key="3">
    <source>
        <dbReference type="Proteomes" id="UP000604046"/>
    </source>
</evidence>
<evidence type="ECO:0000313" key="2">
    <source>
        <dbReference type="EMBL" id="CAE7549884.1"/>
    </source>
</evidence>
<comment type="similarity">
    <text evidence="1">Belongs to the TRAPP small subunits family. BET3 subfamily.</text>
</comment>
<dbReference type="InterPro" id="IPR007194">
    <property type="entry name" value="TRAPP_component"/>
</dbReference>
<dbReference type="InterPro" id="IPR037992">
    <property type="entry name" value="TRAPPC6/Trs33"/>
</dbReference>